<dbReference type="GO" id="GO:0000155">
    <property type="term" value="F:phosphorelay sensor kinase activity"/>
    <property type="evidence" value="ECO:0007669"/>
    <property type="project" value="InterPro"/>
</dbReference>
<dbReference type="CDD" id="cd00082">
    <property type="entry name" value="HisKA"/>
    <property type="match status" value="1"/>
</dbReference>
<accession>A0A521EUY8</accession>
<protein>
    <recommendedName>
        <fullName evidence="2">histidine kinase</fullName>
        <ecNumber evidence="2">2.7.13.3</ecNumber>
    </recommendedName>
</protein>
<comment type="catalytic activity">
    <reaction evidence="1">
        <text>ATP + protein L-histidine = ADP + protein N-phospho-L-histidine.</text>
        <dbReference type="EC" id="2.7.13.3"/>
    </reaction>
</comment>
<dbReference type="InterPro" id="IPR003661">
    <property type="entry name" value="HisK_dim/P_dom"/>
</dbReference>
<evidence type="ECO:0000313" key="10">
    <source>
        <dbReference type="EMBL" id="SMO87743.1"/>
    </source>
</evidence>
<proteinExistence type="predicted"/>
<dbReference type="Gene3D" id="3.30.565.10">
    <property type="entry name" value="Histidine kinase-like ATPase, C-terminal domain"/>
    <property type="match status" value="1"/>
</dbReference>
<dbReference type="SMART" id="SM00387">
    <property type="entry name" value="HATPase_c"/>
    <property type="match status" value="1"/>
</dbReference>
<keyword evidence="3" id="KW-0597">Phosphoprotein</keyword>
<dbReference type="SMART" id="SM00388">
    <property type="entry name" value="HisKA"/>
    <property type="match status" value="1"/>
</dbReference>
<evidence type="ECO:0000256" key="7">
    <source>
        <dbReference type="ARBA" id="ARBA00022989"/>
    </source>
</evidence>
<dbReference type="Proteomes" id="UP000319040">
    <property type="component" value="Unassembled WGS sequence"/>
</dbReference>
<evidence type="ECO:0000256" key="4">
    <source>
        <dbReference type="ARBA" id="ARBA00022679"/>
    </source>
</evidence>
<evidence type="ECO:0000256" key="8">
    <source>
        <dbReference type="SAM" id="Phobius"/>
    </source>
</evidence>
<keyword evidence="11" id="KW-1185">Reference proteome</keyword>
<evidence type="ECO:0000256" key="6">
    <source>
        <dbReference type="ARBA" id="ARBA00022777"/>
    </source>
</evidence>
<dbReference type="InterPro" id="IPR036890">
    <property type="entry name" value="HATPase_C_sf"/>
</dbReference>
<keyword evidence="6 10" id="KW-0418">Kinase</keyword>
<name>A0A521EUY8_SACCC</name>
<dbReference type="EMBL" id="FXTB01000011">
    <property type="protein sequence ID" value="SMO87743.1"/>
    <property type="molecule type" value="Genomic_DNA"/>
</dbReference>
<keyword evidence="7 8" id="KW-1133">Transmembrane helix</keyword>
<dbReference type="AlphaFoldDB" id="A0A521EUY8"/>
<keyword evidence="4" id="KW-0808">Transferase</keyword>
<dbReference type="Gene3D" id="1.10.287.130">
    <property type="match status" value="1"/>
</dbReference>
<organism evidence="10 11">
    <name type="scientific">Saccharicrinis carchari</name>
    <dbReference type="NCBI Taxonomy" id="1168039"/>
    <lineage>
        <taxon>Bacteria</taxon>
        <taxon>Pseudomonadati</taxon>
        <taxon>Bacteroidota</taxon>
        <taxon>Bacteroidia</taxon>
        <taxon>Marinilabiliales</taxon>
        <taxon>Marinilabiliaceae</taxon>
        <taxon>Saccharicrinis</taxon>
    </lineage>
</organism>
<dbReference type="PROSITE" id="PS50109">
    <property type="entry name" value="HIS_KIN"/>
    <property type="match status" value="1"/>
</dbReference>
<dbReference type="Pfam" id="PF00512">
    <property type="entry name" value="HisKA"/>
    <property type="match status" value="1"/>
</dbReference>
<evidence type="ECO:0000256" key="5">
    <source>
        <dbReference type="ARBA" id="ARBA00022692"/>
    </source>
</evidence>
<sequence>MKLLNISLLYLSFAFFVIIGIWSLIFYYNLKDEIRDSIDDGLDNNRILIIQKVHTDSTLLLQKEFGGNNFKIYPTSKQTALQVKDTYKDTLMYRLNENDLEPVRILHTAFEYENKYYGLHIISSLVEEDDLIEDSFWSVVWLFVILVGSIIVINNVVLRKVWHPFYDILSYLKTYRLDAQASPINISTNTKEFIELQKASNALIRHATEAYTSQKQFTENASHELQTPLAIIINKLELLLESEDLKHADAQAIASIIKIADRLTQLNKSLLLLAKIENKQFTNTKAIIINELGHQYKSNFEEFTYYKEIDINIEEVELLKVNMDPTLAEILILNLTKNAVFHNVKGGQIKMYFTRQEFRICNTSNGIPLYAEKIFKRFTKEAKKTDSTGIGLALCKAICDFYDMHLSYEFSQNEHCFSVNFKKIMEPQ</sequence>
<dbReference type="InterPro" id="IPR036097">
    <property type="entry name" value="HisK_dim/P_sf"/>
</dbReference>
<feature type="transmembrane region" description="Helical" evidence="8">
    <location>
        <begin position="7"/>
        <end position="28"/>
    </location>
</feature>
<evidence type="ECO:0000256" key="2">
    <source>
        <dbReference type="ARBA" id="ARBA00012438"/>
    </source>
</evidence>
<evidence type="ECO:0000256" key="3">
    <source>
        <dbReference type="ARBA" id="ARBA00022553"/>
    </source>
</evidence>
<dbReference type="SUPFAM" id="SSF47384">
    <property type="entry name" value="Homodimeric domain of signal transducing histidine kinase"/>
    <property type="match status" value="1"/>
</dbReference>
<dbReference type="PANTHER" id="PTHR45436:SF5">
    <property type="entry name" value="SENSOR HISTIDINE KINASE TRCS"/>
    <property type="match status" value="1"/>
</dbReference>
<reference evidence="10 11" key="1">
    <citation type="submission" date="2017-05" db="EMBL/GenBank/DDBJ databases">
        <authorList>
            <person name="Varghese N."/>
            <person name="Submissions S."/>
        </authorList>
    </citation>
    <scope>NUCLEOTIDE SEQUENCE [LARGE SCALE GENOMIC DNA]</scope>
    <source>
        <strain evidence="10 11">DSM 27040</strain>
    </source>
</reference>
<dbReference type="EC" id="2.7.13.3" evidence="2"/>
<dbReference type="GO" id="GO:0005886">
    <property type="term" value="C:plasma membrane"/>
    <property type="evidence" value="ECO:0007669"/>
    <property type="project" value="TreeGrafter"/>
</dbReference>
<feature type="domain" description="Histidine kinase" evidence="9">
    <location>
        <begin position="220"/>
        <end position="425"/>
    </location>
</feature>
<keyword evidence="5 8" id="KW-0812">Transmembrane</keyword>
<evidence type="ECO:0000256" key="1">
    <source>
        <dbReference type="ARBA" id="ARBA00000085"/>
    </source>
</evidence>
<dbReference type="InterPro" id="IPR005467">
    <property type="entry name" value="His_kinase_dom"/>
</dbReference>
<dbReference type="InterPro" id="IPR050428">
    <property type="entry name" value="TCS_sensor_his_kinase"/>
</dbReference>
<feature type="transmembrane region" description="Helical" evidence="8">
    <location>
        <begin position="136"/>
        <end position="158"/>
    </location>
</feature>
<dbReference type="Pfam" id="PF02518">
    <property type="entry name" value="HATPase_c"/>
    <property type="match status" value="1"/>
</dbReference>
<keyword evidence="8" id="KW-0472">Membrane</keyword>
<dbReference type="RefSeq" id="WP_142534537.1">
    <property type="nucleotide sequence ID" value="NZ_FXTB01000011.1"/>
</dbReference>
<evidence type="ECO:0000313" key="11">
    <source>
        <dbReference type="Proteomes" id="UP000319040"/>
    </source>
</evidence>
<dbReference type="PANTHER" id="PTHR45436">
    <property type="entry name" value="SENSOR HISTIDINE KINASE YKOH"/>
    <property type="match status" value="1"/>
</dbReference>
<dbReference type="OrthoDB" id="1522504at2"/>
<evidence type="ECO:0000259" key="9">
    <source>
        <dbReference type="PROSITE" id="PS50109"/>
    </source>
</evidence>
<gene>
    <name evidence="10" type="ORF">SAMN06265379_11191</name>
</gene>
<dbReference type="SUPFAM" id="SSF55874">
    <property type="entry name" value="ATPase domain of HSP90 chaperone/DNA topoisomerase II/histidine kinase"/>
    <property type="match status" value="1"/>
</dbReference>
<dbReference type="InterPro" id="IPR003594">
    <property type="entry name" value="HATPase_dom"/>
</dbReference>